<dbReference type="InterPro" id="IPR004399">
    <property type="entry name" value="HMP/HMP-P_kinase_dom"/>
</dbReference>
<dbReference type="SUPFAM" id="SSF53613">
    <property type="entry name" value="Ribokinase-like"/>
    <property type="match status" value="1"/>
</dbReference>
<dbReference type="KEGG" id="tgb:HG536_0G02750"/>
<dbReference type="RefSeq" id="XP_037141088.1">
    <property type="nucleotide sequence ID" value="XM_037285192.1"/>
</dbReference>
<organism evidence="3 4">
    <name type="scientific">Torulaspora globosa</name>
    <dbReference type="NCBI Taxonomy" id="48254"/>
    <lineage>
        <taxon>Eukaryota</taxon>
        <taxon>Fungi</taxon>
        <taxon>Dikarya</taxon>
        <taxon>Ascomycota</taxon>
        <taxon>Saccharomycotina</taxon>
        <taxon>Saccharomycetes</taxon>
        <taxon>Saccharomycetales</taxon>
        <taxon>Saccharomycetaceae</taxon>
        <taxon>Torulaspora</taxon>
    </lineage>
</organism>
<dbReference type="Pfam" id="PF03070">
    <property type="entry name" value="TENA_THI-4"/>
    <property type="match status" value="1"/>
</dbReference>
<accession>A0A7G3ZLM8</accession>
<dbReference type="InterPro" id="IPR027574">
    <property type="entry name" value="Thiaminase_II"/>
</dbReference>
<dbReference type="Proteomes" id="UP000515788">
    <property type="component" value="Chromosome 7"/>
</dbReference>
<dbReference type="CDD" id="cd01169">
    <property type="entry name" value="HMPP_kinase"/>
    <property type="match status" value="1"/>
</dbReference>
<dbReference type="EMBL" id="CP059252">
    <property type="protein sequence ID" value="QLL34414.1"/>
    <property type="molecule type" value="Genomic_DNA"/>
</dbReference>
<dbReference type="GO" id="GO:0005829">
    <property type="term" value="C:cytosol"/>
    <property type="evidence" value="ECO:0007669"/>
    <property type="project" value="TreeGrafter"/>
</dbReference>
<dbReference type="PANTHER" id="PTHR20858:SF17">
    <property type="entry name" value="HYDROXYMETHYLPYRIMIDINE_PHOSPHOMETHYLPYRIMIDINE KINASE THI20-RELATED"/>
    <property type="match status" value="1"/>
</dbReference>
<dbReference type="InterPro" id="IPR016084">
    <property type="entry name" value="Haem_Oase-like_multi-hlx"/>
</dbReference>
<dbReference type="GO" id="GO:0008902">
    <property type="term" value="F:hydroxymethylpyrimidine kinase activity"/>
    <property type="evidence" value="ECO:0007669"/>
    <property type="project" value="TreeGrafter"/>
</dbReference>
<dbReference type="GO" id="GO:0009228">
    <property type="term" value="P:thiamine biosynthetic process"/>
    <property type="evidence" value="ECO:0007669"/>
    <property type="project" value="InterPro"/>
</dbReference>
<dbReference type="SUPFAM" id="SSF48613">
    <property type="entry name" value="Heme oxygenase-like"/>
    <property type="match status" value="1"/>
</dbReference>
<feature type="domain" description="Thiaminase-2/PQQC" evidence="1">
    <location>
        <begin position="339"/>
        <end position="548"/>
    </location>
</feature>
<dbReference type="Gene3D" id="1.20.910.10">
    <property type="entry name" value="Heme oxygenase-like"/>
    <property type="match status" value="1"/>
</dbReference>
<dbReference type="PANTHER" id="PTHR20858">
    <property type="entry name" value="PHOSPHOMETHYLPYRIMIDINE KINASE"/>
    <property type="match status" value="1"/>
</dbReference>
<evidence type="ECO:0000313" key="3">
    <source>
        <dbReference type="EMBL" id="QLL34414.1"/>
    </source>
</evidence>
<dbReference type="OrthoDB" id="10028886at2759"/>
<proteinExistence type="predicted"/>
<sequence>MGLTTIKINTPPPYLTLSRDEYLPVVLTVAGSDSSGGAGIEADTKTITAHRCYAMTCVTALTAQSPVAVSDVHPIPKEFVQKVLDVNLADMKCNVIKTGMLTVDAASVLSAKLQSMAEKERPKLVVDPVLVATSGSALGDSKLVEVLKKELTPLADLLTPNIPECFELVGEKVEIGSLAQLCDLAERVSRVTSCSNVLVKGGHIPWEDEQKKYITDVLYVGSEGKCIVYKGSYVDTTHTHGTGCTLASAISSNLARGYSLGQAVYGGIEYVQNGIAIGCEVAKDHVTANGPINHVYAIEIPLEKMVADECFSAHEVLPKQTVASPVPGDGDFFQYLIEHPKVKPHWESYVNHEFVKQVANGTLPRNKFRFFIEQDYSYLIDYARVHCVAGSKAPALEDIEKELVIVGSVRNEMGQHEKRLIEEFGVKDMDYFRNIKRGPALNNYSRYFNDVARRGNWQELVASLSPCLMGYGHALLNHEKYISVKEGDAYHEWCHTYLSTWYQDAMSKGKELLNQIASVYPREDIDTLITIYADVCELETKFWDAALNYTEDQTD</sequence>
<gene>
    <name evidence="3" type="ORF">HG536_0G02750</name>
</gene>
<dbReference type="NCBIfam" id="TIGR04306">
    <property type="entry name" value="salvage_TenA"/>
    <property type="match status" value="1"/>
</dbReference>
<dbReference type="Gene3D" id="3.40.1190.20">
    <property type="match status" value="1"/>
</dbReference>
<evidence type="ECO:0000259" key="1">
    <source>
        <dbReference type="Pfam" id="PF03070"/>
    </source>
</evidence>
<keyword evidence="4" id="KW-1185">Reference proteome</keyword>
<dbReference type="AlphaFoldDB" id="A0A7G3ZLM8"/>
<evidence type="ECO:0000259" key="2">
    <source>
        <dbReference type="Pfam" id="PF08543"/>
    </source>
</evidence>
<reference evidence="3 4" key="1">
    <citation type="submission" date="2020-06" db="EMBL/GenBank/DDBJ databases">
        <title>The yeast mating-type switching endonuclease HO is a domesticated member of an unorthodox homing genetic element family.</title>
        <authorList>
            <person name="Coughlan A.Y."/>
            <person name="Lombardi L."/>
            <person name="Braun-Galleani S."/>
            <person name="Martos A.R."/>
            <person name="Galeote V."/>
            <person name="Bigey F."/>
            <person name="Dequin S."/>
            <person name="Byrne K.P."/>
            <person name="Wolfe K.H."/>
        </authorList>
    </citation>
    <scope>NUCLEOTIDE SEQUENCE [LARGE SCALE GENOMIC DNA]</scope>
    <source>
        <strain evidence="3 4">CBS764</strain>
    </source>
</reference>
<dbReference type="FunFam" id="1.20.910.10:FF:000003">
    <property type="entry name" value="Hydroxymethylpyrimidine/phosphomethylpyrimidine kinase THI20"/>
    <property type="match status" value="1"/>
</dbReference>
<dbReference type="CDD" id="cd19367">
    <property type="entry name" value="TenA_C_ScTHI20-like"/>
    <property type="match status" value="1"/>
</dbReference>
<dbReference type="InterPro" id="IPR029056">
    <property type="entry name" value="Ribokinase-like"/>
</dbReference>
<dbReference type="Pfam" id="PF08543">
    <property type="entry name" value="Phos_pyr_kin"/>
    <property type="match status" value="1"/>
</dbReference>
<dbReference type="InterPro" id="IPR013749">
    <property type="entry name" value="PM/HMP-P_kinase-1"/>
</dbReference>
<protein>
    <recommendedName>
        <fullName evidence="5">Pyridoxamine kinase/Phosphomethylpyrimidine kinase domain-containing protein</fullName>
    </recommendedName>
</protein>
<dbReference type="GeneID" id="59327655"/>
<dbReference type="InterPro" id="IPR004305">
    <property type="entry name" value="Thiaminase-2/PQQC"/>
</dbReference>
<evidence type="ECO:0000313" key="4">
    <source>
        <dbReference type="Proteomes" id="UP000515788"/>
    </source>
</evidence>
<dbReference type="GO" id="GO:0008972">
    <property type="term" value="F:phosphomethylpyrimidine kinase activity"/>
    <property type="evidence" value="ECO:0007669"/>
    <property type="project" value="InterPro"/>
</dbReference>
<feature type="domain" description="Pyridoxamine kinase/Phosphomethylpyrimidine kinase" evidence="2">
    <location>
        <begin position="33"/>
        <end position="287"/>
    </location>
</feature>
<dbReference type="GO" id="GO:0050334">
    <property type="term" value="F:thiaminase activity"/>
    <property type="evidence" value="ECO:0007669"/>
    <property type="project" value="InterPro"/>
</dbReference>
<evidence type="ECO:0008006" key="5">
    <source>
        <dbReference type="Google" id="ProtNLM"/>
    </source>
</evidence>
<dbReference type="NCBIfam" id="TIGR00097">
    <property type="entry name" value="HMP-P_kinase"/>
    <property type="match status" value="1"/>
</dbReference>
<name>A0A7G3ZLM8_9SACH</name>